<evidence type="ECO:0000313" key="6">
    <source>
        <dbReference type="Proteomes" id="UP000001261"/>
    </source>
</evidence>
<feature type="domain" description="Peptidase M28" evidence="4">
    <location>
        <begin position="112"/>
        <end position="371"/>
    </location>
</feature>
<keyword evidence="3" id="KW-0479">Metal-binding</keyword>
<dbReference type="InterPro" id="IPR040234">
    <property type="entry name" value="QC/QCL"/>
</dbReference>
<dbReference type="GO" id="GO:0006508">
    <property type="term" value="P:proteolysis"/>
    <property type="evidence" value="ECO:0007669"/>
    <property type="project" value="UniProtKB-KW"/>
</dbReference>
<dbReference type="SUPFAM" id="SSF53187">
    <property type="entry name" value="Zn-dependent exopeptidases"/>
    <property type="match status" value="1"/>
</dbReference>
<dbReference type="FunCoup" id="A0A0E1RVL4">
    <property type="interactions" value="137"/>
</dbReference>
<evidence type="ECO:0000256" key="1">
    <source>
        <dbReference type="ARBA" id="ARBA00022679"/>
    </source>
</evidence>
<dbReference type="GO" id="GO:0008233">
    <property type="term" value="F:peptidase activity"/>
    <property type="evidence" value="ECO:0007669"/>
    <property type="project" value="UniProtKB-KW"/>
</dbReference>
<dbReference type="PANTHER" id="PTHR12283:SF6">
    <property type="entry name" value="GLUTAMINYL-PEPTIDE CYCLOTRANSFERASE-RELATED"/>
    <property type="match status" value="1"/>
</dbReference>
<dbReference type="GeneID" id="4560458"/>
<dbReference type="GO" id="GO:0016603">
    <property type="term" value="F:glutaminyl-peptide cyclotransferase activity"/>
    <property type="evidence" value="ECO:0007669"/>
    <property type="project" value="InterPro"/>
</dbReference>
<dbReference type="CDD" id="cd03880">
    <property type="entry name" value="M28_QC_like"/>
    <property type="match status" value="1"/>
</dbReference>
<dbReference type="OrthoDB" id="3907302at2759"/>
<keyword evidence="6" id="KW-1185">Reference proteome</keyword>
<dbReference type="InterPro" id="IPR007484">
    <property type="entry name" value="Peptidase_M28"/>
</dbReference>
<gene>
    <name evidence="5" type="ORF">CIMG_08829</name>
</gene>
<dbReference type="EC" id="3.4.-.-" evidence="3"/>
<dbReference type="VEuPathDB" id="FungiDB:CIMG_08829"/>
<reference evidence="6" key="1">
    <citation type="journal article" date="2009" name="Genome Res.">
        <title>Comparative genomic analyses of the human fungal pathogens Coccidioides and their relatives.</title>
        <authorList>
            <person name="Sharpton T.J."/>
            <person name="Stajich J.E."/>
            <person name="Rounsley S.D."/>
            <person name="Gardner M.J."/>
            <person name="Wortman J.R."/>
            <person name="Jordar V.S."/>
            <person name="Maiti R."/>
            <person name="Kodira C.D."/>
            <person name="Neafsey D.E."/>
            <person name="Zeng Q."/>
            <person name="Hung C.-Y."/>
            <person name="McMahan C."/>
            <person name="Muszewska A."/>
            <person name="Grynberg M."/>
            <person name="Mandel M.A."/>
            <person name="Kellner E.M."/>
            <person name="Barker B.M."/>
            <person name="Galgiani J.N."/>
            <person name="Orbach M.J."/>
            <person name="Kirkland T.N."/>
            <person name="Cole G.T."/>
            <person name="Henn M.R."/>
            <person name="Birren B.W."/>
            <person name="Taylor J.W."/>
        </authorList>
    </citation>
    <scope>NUCLEOTIDE SEQUENCE [LARGE SCALE GENOMIC DNA]</scope>
    <source>
        <strain evidence="6">RS</strain>
    </source>
</reference>
<sequence>MMATSRVPWILPWCLSLIWIACLVSVANAYTALSDDTLKALPRPGNDFDVHKGALLAPILRPRVPGSPGSRAVLEHFVKFFQTTLPDWKIEFQNSTSKTPATGDKEIPFVNLIASRDPPNTQPGNVGRLTLVAHYDSKLEPEGFIGATDSAAPCAMILHAIRSIDAALTKKWEAMKDDPVHELGLDEYQGIQIFLLDGEEAFVQWTEEDSLYGARSLAEHMENTVYPALSTYKSPLGAIKLFVLLDLLGEQNPNVPSYYKTTHWAYQHMAVLESRLRSLNLFKSSKQAQKDGSKKKPETEKPWLSDALKGDNEVFPPFGIGDDHVPFMKRGVDILHIIPSPFPRVWHRAEDNADHLHLDTVEDWSTIITAFAAEWLDLEGYFDKDARTSKWKGEKRKTELI</sequence>
<evidence type="ECO:0000256" key="3">
    <source>
        <dbReference type="RuleBase" id="RU361240"/>
    </source>
</evidence>
<keyword evidence="3" id="KW-0862">Zinc</keyword>
<proteinExistence type="inferred from homology"/>
<dbReference type="PROSITE" id="PS51257">
    <property type="entry name" value="PROKAR_LIPOPROTEIN"/>
    <property type="match status" value="1"/>
</dbReference>
<organism evidence="5 6">
    <name type="scientific">Coccidioides immitis (strain RS)</name>
    <name type="common">Valley fever fungus</name>
    <dbReference type="NCBI Taxonomy" id="246410"/>
    <lineage>
        <taxon>Eukaryota</taxon>
        <taxon>Fungi</taxon>
        <taxon>Dikarya</taxon>
        <taxon>Ascomycota</taxon>
        <taxon>Pezizomycotina</taxon>
        <taxon>Eurotiomycetes</taxon>
        <taxon>Eurotiomycetidae</taxon>
        <taxon>Onygenales</taxon>
        <taxon>Onygenaceae</taxon>
        <taxon>Coccidioides</taxon>
    </lineage>
</organism>
<accession>A0A0E1RVL4</accession>
<dbReference type="STRING" id="246410.A0A0E1RVL4"/>
<keyword evidence="3" id="KW-0378">Hydrolase</keyword>
<keyword evidence="2" id="KW-0012">Acyltransferase</keyword>
<comment type="similarity">
    <text evidence="3">Belongs to the peptidase M28 family.</text>
</comment>
<dbReference type="RefSeq" id="XP_001241666.2">
    <property type="nucleotide sequence ID" value="XM_001241665.2"/>
</dbReference>
<reference evidence="6" key="2">
    <citation type="journal article" date="2010" name="Genome Res.">
        <title>Population genomic sequencing of Coccidioides fungi reveals recent hybridization and transposon control.</title>
        <authorList>
            <person name="Neafsey D.E."/>
            <person name="Barker B.M."/>
            <person name="Sharpton T.J."/>
            <person name="Stajich J.E."/>
            <person name="Park D.J."/>
            <person name="Whiston E."/>
            <person name="Hung C.-Y."/>
            <person name="McMahan C."/>
            <person name="White J."/>
            <person name="Sykes S."/>
            <person name="Heiman D."/>
            <person name="Young S."/>
            <person name="Zeng Q."/>
            <person name="Abouelleil A."/>
            <person name="Aftuck L."/>
            <person name="Bessette D."/>
            <person name="Brown A."/>
            <person name="FitzGerald M."/>
            <person name="Lui A."/>
            <person name="Macdonald J.P."/>
            <person name="Priest M."/>
            <person name="Orbach M.J."/>
            <person name="Galgiani J.N."/>
            <person name="Kirkland T.N."/>
            <person name="Cole G.T."/>
            <person name="Birren B.W."/>
            <person name="Henn M.R."/>
            <person name="Taylor J.W."/>
            <person name="Rounsley S.D."/>
        </authorList>
    </citation>
    <scope>GENOME REANNOTATION</scope>
    <source>
        <strain evidence="6">RS</strain>
    </source>
</reference>
<evidence type="ECO:0000259" key="4">
    <source>
        <dbReference type="Pfam" id="PF04389"/>
    </source>
</evidence>
<dbReference type="InterPro" id="IPR037457">
    <property type="entry name" value="M28_QC"/>
</dbReference>
<evidence type="ECO:0000256" key="2">
    <source>
        <dbReference type="ARBA" id="ARBA00023315"/>
    </source>
</evidence>
<protein>
    <recommendedName>
        <fullName evidence="3">Peptide hydrolase</fullName>
        <ecNumber evidence="3">3.4.-.-</ecNumber>
    </recommendedName>
</protein>
<dbReference type="Gene3D" id="3.40.630.10">
    <property type="entry name" value="Zn peptidases"/>
    <property type="match status" value="1"/>
</dbReference>
<feature type="signal peptide" evidence="3">
    <location>
        <begin position="1"/>
        <end position="29"/>
    </location>
</feature>
<dbReference type="InParanoid" id="A0A0E1RVL4"/>
<dbReference type="PANTHER" id="PTHR12283">
    <property type="entry name" value="GLUTAMINYL-PEPTIDE CYCLOTRANSFERASE"/>
    <property type="match status" value="1"/>
</dbReference>
<dbReference type="KEGG" id="cim:CIMG_08829"/>
<evidence type="ECO:0000313" key="5">
    <source>
        <dbReference type="EMBL" id="EAS30083.2"/>
    </source>
</evidence>
<dbReference type="GO" id="GO:0008270">
    <property type="term" value="F:zinc ion binding"/>
    <property type="evidence" value="ECO:0007669"/>
    <property type="project" value="TreeGrafter"/>
</dbReference>
<keyword evidence="3" id="KW-0645">Protease</keyword>
<dbReference type="Pfam" id="PF04389">
    <property type="entry name" value="Peptidase_M28"/>
    <property type="match status" value="1"/>
</dbReference>
<dbReference type="OMA" id="THWAYQK"/>
<dbReference type="AlphaFoldDB" id="A0A0E1RVL4"/>
<keyword evidence="1" id="KW-0808">Transferase</keyword>
<feature type="chain" id="PRO_5005116489" description="Peptide hydrolase" evidence="3">
    <location>
        <begin position="30"/>
        <end position="401"/>
    </location>
</feature>
<dbReference type="Proteomes" id="UP000001261">
    <property type="component" value="Unassembled WGS sequence"/>
</dbReference>
<name>A0A0E1RVL4_COCIM</name>
<keyword evidence="3" id="KW-0732">Signal</keyword>
<dbReference type="EMBL" id="GG704913">
    <property type="protein sequence ID" value="EAS30083.2"/>
    <property type="molecule type" value="Genomic_DNA"/>
</dbReference>